<sequence>MERLDITDNPDRIKALEDDINNWAGTIPIATDYEISNLMNLSKQK</sequence>
<keyword evidence="2" id="KW-1185">Reference proteome</keyword>
<protein>
    <recommendedName>
        <fullName evidence="3">Addiction module component</fullName>
    </recommendedName>
</protein>
<dbReference type="Proteomes" id="UP001597601">
    <property type="component" value="Unassembled WGS sequence"/>
</dbReference>
<evidence type="ECO:0000313" key="2">
    <source>
        <dbReference type="Proteomes" id="UP001597601"/>
    </source>
</evidence>
<evidence type="ECO:0000313" key="1">
    <source>
        <dbReference type="EMBL" id="MFD2863583.1"/>
    </source>
</evidence>
<dbReference type="EMBL" id="JBHUON010000002">
    <property type="protein sequence ID" value="MFD2863583.1"/>
    <property type="molecule type" value="Genomic_DNA"/>
</dbReference>
<evidence type="ECO:0008006" key="3">
    <source>
        <dbReference type="Google" id="ProtNLM"/>
    </source>
</evidence>
<accession>A0ABW5XLQ6</accession>
<gene>
    <name evidence="1" type="ORF">ACFSYC_02685</name>
</gene>
<reference evidence="2" key="1">
    <citation type="journal article" date="2019" name="Int. J. Syst. Evol. Microbiol.">
        <title>The Global Catalogue of Microorganisms (GCM) 10K type strain sequencing project: providing services to taxonomists for standard genome sequencing and annotation.</title>
        <authorList>
            <consortium name="The Broad Institute Genomics Platform"/>
            <consortium name="The Broad Institute Genome Sequencing Center for Infectious Disease"/>
            <person name="Wu L."/>
            <person name="Ma J."/>
        </authorList>
    </citation>
    <scope>NUCLEOTIDE SEQUENCE [LARGE SCALE GENOMIC DNA]</scope>
    <source>
        <strain evidence="2">KCTC 52232</strain>
    </source>
</reference>
<name>A0ABW5XLQ6_9SPHI</name>
<comment type="caution">
    <text evidence="1">The sequence shown here is derived from an EMBL/GenBank/DDBJ whole genome shotgun (WGS) entry which is preliminary data.</text>
</comment>
<organism evidence="1 2">
    <name type="scientific">Mucilaginibacter antarcticus</name>
    <dbReference type="NCBI Taxonomy" id="1855725"/>
    <lineage>
        <taxon>Bacteria</taxon>
        <taxon>Pseudomonadati</taxon>
        <taxon>Bacteroidota</taxon>
        <taxon>Sphingobacteriia</taxon>
        <taxon>Sphingobacteriales</taxon>
        <taxon>Sphingobacteriaceae</taxon>
        <taxon>Mucilaginibacter</taxon>
    </lineage>
</organism>
<proteinExistence type="predicted"/>